<gene>
    <name evidence="1" type="ORF">GMARGA_LOCUS4480</name>
</gene>
<protein>
    <submittedName>
        <fullName evidence="1">26560_t:CDS:1</fullName>
    </submittedName>
</protein>
<keyword evidence="2" id="KW-1185">Reference proteome</keyword>
<organism evidence="1 2">
    <name type="scientific">Gigaspora margarita</name>
    <dbReference type="NCBI Taxonomy" id="4874"/>
    <lineage>
        <taxon>Eukaryota</taxon>
        <taxon>Fungi</taxon>
        <taxon>Fungi incertae sedis</taxon>
        <taxon>Mucoromycota</taxon>
        <taxon>Glomeromycotina</taxon>
        <taxon>Glomeromycetes</taxon>
        <taxon>Diversisporales</taxon>
        <taxon>Gigasporaceae</taxon>
        <taxon>Gigaspora</taxon>
    </lineage>
</organism>
<accession>A0ABN7UD13</accession>
<dbReference type="Proteomes" id="UP000789901">
    <property type="component" value="Unassembled WGS sequence"/>
</dbReference>
<name>A0ABN7UD13_GIGMA</name>
<dbReference type="EMBL" id="CAJVQB010001770">
    <property type="protein sequence ID" value="CAG8549405.1"/>
    <property type="molecule type" value="Genomic_DNA"/>
</dbReference>
<evidence type="ECO:0000313" key="2">
    <source>
        <dbReference type="Proteomes" id="UP000789901"/>
    </source>
</evidence>
<reference evidence="1 2" key="1">
    <citation type="submission" date="2021-06" db="EMBL/GenBank/DDBJ databases">
        <authorList>
            <person name="Kallberg Y."/>
            <person name="Tangrot J."/>
            <person name="Rosling A."/>
        </authorList>
    </citation>
    <scope>NUCLEOTIDE SEQUENCE [LARGE SCALE GENOMIC DNA]</scope>
    <source>
        <strain evidence="1 2">120-4 pot B 10/14</strain>
    </source>
</reference>
<proteinExistence type="predicted"/>
<comment type="caution">
    <text evidence="1">The sequence shown here is derived from an EMBL/GenBank/DDBJ whole genome shotgun (WGS) entry which is preliminary data.</text>
</comment>
<evidence type="ECO:0000313" key="1">
    <source>
        <dbReference type="EMBL" id="CAG8549405.1"/>
    </source>
</evidence>
<sequence>MKLKKDEKINVLEILPDTHDNEESFIDDNDDKLINELYTDIEALNFLNMMDLEKYINYPGEKDTNEVMSDKEILDLTTNLESENESVEDDDSTEMRQISHQEALNAVEILEHYIVQNDFSEMAQFEHGEALLKLQKEIRKLQIKAFKQTSIKTYFELVD</sequence>